<evidence type="ECO:0000256" key="5">
    <source>
        <dbReference type="SAM" id="MobiDB-lite"/>
    </source>
</evidence>
<evidence type="ECO:0000313" key="8">
    <source>
        <dbReference type="Proteomes" id="UP000195402"/>
    </source>
</evidence>
<dbReference type="PROSITE" id="PS50812">
    <property type="entry name" value="PWWP"/>
    <property type="match status" value="1"/>
</dbReference>
<keyword evidence="8" id="KW-1185">Reference proteome</keyword>
<dbReference type="STRING" id="56857.A0A200QWK0"/>
<evidence type="ECO:0000256" key="1">
    <source>
        <dbReference type="ARBA" id="ARBA00023015"/>
    </source>
</evidence>
<dbReference type="SUPFAM" id="SSF63748">
    <property type="entry name" value="Tudor/PWWP/MBT"/>
    <property type="match status" value="1"/>
</dbReference>
<dbReference type="GO" id="GO:0035098">
    <property type="term" value="C:ESC/E(Z) complex"/>
    <property type="evidence" value="ECO:0007669"/>
    <property type="project" value="UniProtKB-ARBA"/>
</dbReference>
<dbReference type="SMART" id="SM00293">
    <property type="entry name" value="PWWP"/>
    <property type="match status" value="1"/>
</dbReference>
<keyword evidence="2" id="KW-0804">Transcription</keyword>
<evidence type="ECO:0000256" key="3">
    <source>
        <dbReference type="ARBA" id="ARBA00023242"/>
    </source>
</evidence>
<feature type="compositionally biased region" description="Low complexity" evidence="5">
    <location>
        <begin position="1158"/>
        <end position="1184"/>
    </location>
</feature>
<dbReference type="InParanoid" id="A0A200QWK0"/>
<gene>
    <name evidence="7" type="ORF">BVC80_8955g2</name>
</gene>
<protein>
    <submittedName>
        <fullName evidence="7">PWWP domain</fullName>
    </submittedName>
</protein>
<comment type="caution">
    <text evidence="7">The sequence shown here is derived from an EMBL/GenBank/DDBJ whole genome shotgun (WGS) entry which is preliminary data.</text>
</comment>
<evidence type="ECO:0000313" key="7">
    <source>
        <dbReference type="EMBL" id="OVA14838.1"/>
    </source>
</evidence>
<feature type="compositionally biased region" description="Basic and acidic residues" evidence="5">
    <location>
        <begin position="892"/>
        <end position="948"/>
    </location>
</feature>
<dbReference type="EMBL" id="MVGT01000943">
    <property type="protein sequence ID" value="OVA14838.1"/>
    <property type="molecule type" value="Genomic_DNA"/>
</dbReference>
<dbReference type="OrthoDB" id="62853at2759"/>
<evidence type="ECO:0000256" key="4">
    <source>
        <dbReference type="ARBA" id="ARBA00060746"/>
    </source>
</evidence>
<dbReference type="Gene3D" id="2.30.30.140">
    <property type="match status" value="1"/>
</dbReference>
<proteinExistence type="inferred from homology"/>
<evidence type="ECO:0000259" key="6">
    <source>
        <dbReference type="PROSITE" id="PS50812"/>
    </source>
</evidence>
<dbReference type="GO" id="GO:0006355">
    <property type="term" value="P:regulation of DNA-templated transcription"/>
    <property type="evidence" value="ECO:0007669"/>
    <property type="project" value="UniProtKB-ARBA"/>
</dbReference>
<organism evidence="7 8">
    <name type="scientific">Macleaya cordata</name>
    <name type="common">Five-seeded plume-poppy</name>
    <name type="synonym">Bocconia cordata</name>
    <dbReference type="NCBI Taxonomy" id="56857"/>
    <lineage>
        <taxon>Eukaryota</taxon>
        <taxon>Viridiplantae</taxon>
        <taxon>Streptophyta</taxon>
        <taxon>Embryophyta</taxon>
        <taxon>Tracheophyta</taxon>
        <taxon>Spermatophyta</taxon>
        <taxon>Magnoliopsida</taxon>
        <taxon>Ranunculales</taxon>
        <taxon>Papaveraceae</taxon>
        <taxon>Papaveroideae</taxon>
        <taxon>Macleaya</taxon>
    </lineage>
</organism>
<keyword evidence="3" id="KW-0539">Nucleus</keyword>
<dbReference type="InterPro" id="IPR000313">
    <property type="entry name" value="PWWP_dom"/>
</dbReference>
<feature type="region of interest" description="Disordered" evidence="5">
    <location>
        <begin position="1065"/>
        <end position="1184"/>
    </location>
</feature>
<evidence type="ECO:0000256" key="2">
    <source>
        <dbReference type="ARBA" id="ARBA00023163"/>
    </source>
</evidence>
<dbReference type="FunFam" id="2.30.30.140:FF:000115">
    <property type="entry name" value="Tudor/PWWP/MBT superfamily protein"/>
    <property type="match status" value="1"/>
</dbReference>
<dbReference type="InterPro" id="IPR052657">
    <property type="entry name" value="PDP_family_Arabidopsis"/>
</dbReference>
<reference evidence="7 8" key="1">
    <citation type="journal article" date="2017" name="Mol. Plant">
        <title>The Genome of Medicinal Plant Macleaya cordata Provides New Insights into Benzylisoquinoline Alkaloids Metabolism.</title>
        <authorList>
            <person name="Liu X."/>
            <person name="Liu Y."/>
            <person name="Huang P."/>
            <person name="Ma Y."/>
            <person name="Qing Z."/>
            <person name="Tang Q."/>
            <person name="Cao H."/>
            <person name="Cheng P."/>
            <person name="Zheng Y."/>
            <person name="Yuan Z."/>
            <person name="Zhou Y."/>
            <person name="Liu J."/>
            <person name="Tang Z."/>
            <person name="Zhuo Y."/>
            <person name="Zhang Y."/>
            <person name="Yu L."/>
            <person name="Huang J."/>
            <person name="Yang P."/>
            <person name="Peng Q."/>
            <person name="Zhang J."/>
            <person name="Jiang W."/>
            <person name="Zhang Z."/>
            <person name="Lin K."/>
            <person name="Ro D.K."/>
            <person name="Chen X."/>
            <person name="Xiong X."/>
            <person name="Shang Y."/>
            <person name="Huang S."/>
            <person name="Zeng J."/>
        </authorList>
    </citation>
    <scope>NUCLEOTIDE SEQUENCE [LARGE SCALE GENOMIC DNA]</scope>
    <source>
        <strain evidence="8">cv. BLH2017</strain>
        <tissue evidence="7">Root</tissue>
    </source>
</reference>
<sequence>MVSVMNNDCELEVKSDDISNTEIPLLEVKSAEEEEIAVSVVDDMMIDKSVIDSLNGVPGGGGGRFDSTVGIITTTATISQEARVSLELDKVESSTVADNVFDVGHVLEKEKPGFEEVVTDSSEVYSREIDSKKMESRFSSEEVDSRDMDRKWESRVSEIIKGEEEIRRNDDYAVGDSELGQLIGTAGEGGKISSGETKKDIEMMDKSSVSDFRFAYSMVDEGYAARMSEAFGSEAAKALSYGFEPGDMVWGKVKSHPWWPGHIFNEAFASSSVRRTKRGGHVLVAFFGDSSYGWFDPAELIPFDPHYSEKSRQTNSRIFMKAVEEAVDEARRRAALGLVCCCRNPFNFRPANVRGYFTVNVADYEGGIYSVKEIKKARDNFQPGEALSFVQQLAMRPQNNDQKGIDWIKNVAMFLALRKATYEEFDETYAQAFGTQPVRPDRDAGVVDQAAKVPFRAPLSGPMVMAEALGEMKSSKLSKVKDKSKKDMYVLKRREKPSEPKVHQYSSHASNASFAYKGGPGAIAPEDYIFQKRTSAVLIKPQVSLEQEGIQTISRGDSALTLGETGQESETAGRNLVFSKLSTVHAQINMNRVDLPVASAVGSPITQPAVYSSVSVSQGDPQDMNVLHEMNGRVKPTGDVGLTSTSLDDDIVLGRLEAAGTVDSFVQNLRQESKAVDLKQESAKLSTMSEVLEQSKQPLKDRCGADGVWGFGDRVLGTNFDGAVKKAKAFKHPENLTSDITGTAEKKKKKKRKLGSEAFQDHPHKLLRTVKDGESVRKSEGKSIGIGLVPVVAPPEVDLANIKVELPQLVDDLLALALDPFHGVERNGPAIVRHVLLQFRSLVYQKSLVLAPVTEPETSNLDRKSPSGSAPAKVPSGVSTKDPRPKLQKPSARPDDPTKAGRKRSISDRQEEKSAKRLKKLNELKSLTTEKKAGTPKIPEPKQEHKEAVVTVPPKLTRPDTVKKPEQLARAAEPAMLVLKFPPRTTLPSVPELKARFARFGPLDHSALRVFWKSFTCRVVFKHKSHASAAYNYAVRNNSLFGQVKVNYQLRDVVVPGAAAEVSESVKRQLDDNSDEVPSIRHGADNTDYLGDQQRQKALIQRRPQQPAVQLKSCLKKPSGEETGGSAMDGGVPRENPRVRFKLGGDESDSRREEMMVSTTSSSNNNNKNNSSSSTADDGGGSLSSSLAMDDDVISKNYFHKVIPPQIQQFPPLLSSSLNNQQQPSIPHRHQYYNQVVVEEEQKNNNNNTQHSPNTAITTNTKRIDISSQMLSLLMRCNGIVMDVSSSLGYVPYHPL</sequence>
<dbReference type="CDD" id="cd05162">
    <property type="entry name" value="PWWP"/>
    <property type="match status" value="1"/>
</dbReference>
<comment type="similarity">
    <text evidence="4">Belongs to the PDP family.</text>
</comment>
<dbReference type="OMA" id="IDISHQM"/>
<dbReference type="FunCoup" id="A0A200QWK0">
    <property type="interactions" value="2391"/>
</dbReference>
<dbReference type="GO" id="GO:2000028">
    <property type="term" value="P:regulation of photoperiodism, flowering"/>
    <property type="evidence" value="ECO:0007669"/>
    <property type="project" value="UniProtKB-ARBA"/>
</dbReference>
<keyword evidence="1" id="KW-0805">Transcription regulation</keyword>
<dbReference type="PANTHER" id="PTHR10688">
    <property type="entry name" value="PWWP DOMAIN-CONTAINING PROTEIN"/>
    <property type="match status" value="1"/>
</dbReference>
<feature type="compositionally biased region" description="Basic and acidic residues" evidence="5">
    <location>
        <begin position="1135"/>
        <end position="1155"/>
    </location>
</feature>
<feature type="region of interest" description="Disordered" evidence="5">
    <location>
        <begin position="855"/>
        <end position="949"/>
    </location>
</feature>
<dbReference type="Proteomes" id="UP000195402">
    <property type="component" value="Unassembled WGS sequence"/>
</dbReference>
<accession>A0A200QWK0</accession>
<feature type="domain" description="PWWP" evidence="6">
    <location>
        <begin position="245"/>
        <end position="306"/>
    </location>
</feature>
<dbReference type="Pfam" id="PF00855">
    <property type="entry name" value="PWWP"/>
    <property type="match status" value="1"/>
</dbReference>
<name>A0A200QWK0_MACCD</name>
<dbReference type="PANTHER" id="PTHR10688:SF5">
    <property type="entry name" value="PWWP DOMAIN-CONTAINING PROTEIN 1-RELATED"/>
    <property type="match status" value="1"/>
</dbReference>